<keyword evidence="2" id="KW-0812">Transmembrane</keyword>
<dbReference type="AlphaFoldDB" id="A0A916SXM5"/>
<accession>A0A916SXM5</accession>
<name>A0A916SXM5_9MICO</name>
<reference evidence="3" key="1">
    <citation type="journal article" date="2014" name="Int. J. Syst. Evol. Microbiol.">
        <title>Complete genome sequence of Corynebacterium casei LMG S-19264T (=DSM 44701T), isolated from a smear-ripened cheese.</title>
        <authorList>
            <consortium name="US DOE Joint Genome Institute (JGI-PGF)"/>
            <person name="Walter F."/>
            <person name="Albersmeier A."/>
            <person name="Kalinowski J."/>
            <person name="Ruckert C."/>
        </authorList>
    </citation>
    <scope>NUCLEOTIDE SEQUENCE</scope>
    <source>
        <strain evidence="3">CGMCC 1.15085</strain>
    </source>
</reference>
<protein>
    <submittedName>
        <fullName evidence="3">Uncharacterized protein</fullName>
    </submittedName>
</protein>
<feature type="region of interest" description="Disordered" evidence="1">
    <location>
        <begin position="46"/>
        <end position="70"/>
    </location>
</feature>
<dbReference type="EMBL" id="BMHI01000001">
    <property type="protein sequence ID" value="GGB21885.1"/>
    <property type="molecule type" value="Genomic_DNA"/>
</dbReference>
<keyword evidence="2" id="KW-1133">Transmembrane helix</keyword>
<dbReference type="Proteomes" id="UP000636793">
    <property type="component" value="Unassembled WGS sequence"/>
</dbReference>
<dbReference type="RefSeq" id="WP_188835764.1">
    <property type="nucleotide sequence ID" value="NZ_BMHI01000001.1"/>
</dbReference>
<reference evidence="3" key="2">
    <citation type="submission" date="2020-09" db="EMBL/GenBank/DDBJ databases">
        <authorList>
            <person name="Sun Q."/>
            <person name="Zhou Y."/>
        </authorList>
    </citation>
    <scope>NUCLEOTIDE SEQUENCE</scope>
    <source>
        <strain evidence="3">CGMCC 1.15085</strain>
    </source>
</reference>
<organism evidence="3 4">
    <name type="scientific">Flexivirga endophytica</name>
    <dbReference type="NCBI Taxonomy" id="1849103"/>
    <lineage>
        <taxon>Bacteria</taxon>
        <taxon>Bacillati</taxon>
        <taxon>Actinomycetota</taxon>
        <taxon>Actinomycetes</taxon>
        <taxon>Micrococcales</taxon>
        <taxon>Dermacoccaceae</taxon>
        <taxon>Flexivirga</taxon>
    </lineage>
</organism>
<keyword evidence="2" id="KW-0472">Membrane</keyword>
<evidence type="ECO:0000256" key="2">
    <source>
        <dbReference type="SAM" id="Phobius"/>
    </source>
</evidence>
<gene>
    <name evidence="3" type="ORF">GCM10011492_09730</name>
</gene>
<keyword evidence="4" id="KW-1185">Reference proteome</keyword>
<evidence type="ECO:0000313" key="3">
    <source>
        <dbReference type="EMBL" id="GGB21885.1"/>
    </source>
</evidence>
<evidence type="ECO:0000256" key="1">
    <source>
        <dbReference type="SAM" id="MobiDB-lite"/>
    </source>
</evidence>
<comment type="caution">
    <text evidence="3">The sequence shown here is derived from an EMBL/GenBank/DDBJ whole genome shotgun (WGS) entry which is preliminary data.</text>
</comment>
<feature type="transmembrane region" description="Helical" evidence="2">
    <location>
        <begin position="15"/>
        <end position="41"/>
    </location>
</feature>
<evidence type="ECO:0000313" key="4">
    <source>
        <dbReference type="Proteomes" id="UP000636793"/>
    </source>
</evidence>
<proteinExistence type="predicted"/>
<sequence>MSSDISGEAWGRTRLLTVVAGVAAVCVALVAGLGFAVYYAFASSSPTSSINPRPKSVPSPHPTSALGSAHRNEVAAAPMLAVDQSAADPGTPAAVPAPAITISAGPRSGPAGINTGFPHTPHGAVGQLAAIETAVLQNMNIATTNQIYDAWALPGGDGVAKWPLMQNVQAFLGSAQMGSQIDPTSAVVATPQGAQIKGTDGPDWTVACVLMQVRASISKDAQIGYGYCERMQWSPSNGRWMIAPGTPAGQAPSTWPGTEVSKKAGWLTWSGAGADN</sequence>